<dbReference type="AlphaFoldDB" id="A0A380T996"/>
<keyword evidence="1" id="KW-0472">Membrane</keyword>
<evidence type="ECO:0000256" key="1">
    <source>
        <dbReference type="SAM" id="Phobius"/>
    </source>
</evidence>
<protein>
    <submittedName>
        <fullName evidence="2">Uncharacterized protein</fullName>
    </submittedName>
</protein>
<dbReference type="EMBL" id="UIDG01000053">
    <property type="protein sequence ID" value="SUS04778.1"/>
    <property type="molecule type" value="Genomic_DNA"/>
</dbReference>
<feature type="transmembrane region" description="Helical" evidence="1">
    <location>
        <begin position="15"/>
        <end position="34"/>
    </location>
</feature>
<proteinExistence type="predicted"/>
<evidence type="ECO:0000313" key="2">
    <source>
        <dbReference type="EMBL" id="SUS04778.1"/>
    </source>
</evidence>
<reference evidence="2" key="1">
    <citation type="submission" date="2018-07" db="EMBL/GenBank/DDBJ databases">
        <authorList>
            <person name="Quirk P.G."/>
            <person name="Krulwich T.A."/>
        </authorList>
    </citation>
    <scope>NUCLEOTIDE SEQUENCE</scope>
</reference>
<keyword evidence="1" id="KW-0812">Transmembrane</keyword>
<organism evidence="2">
    <name type="scientific">metagenome</name>
    <dbReference type="NCBI Taxonomy" id="256318"/>
    <lineage>
        <taxon>unclassified sequences</taxon>
        <taxon>metagenomes</taxon>
    </lineage>
</organism>
<sequence length="57" mass="6167">MTDKDQGPPTLPLPSLWRLIVAAIAILGFLYFLYSYQEARDAAGEKSGQNLVTIAAA</sequence>
<keyword evidence="1" id="KW-1133">Transmembrane helix</keyword>
<gene>
    <name evidence="2" type="ORF">DF3PB_1460009</name>
</gene>
<accession>A0A380T996</accession>
<name>A0A380T996_9ZZZZ</name>